<sequence>MCYDDDGGGPYFTLGGRLTFTCAGLASAVDCHSEDYYYPGTPPVSSYLATHWNTANSGFLTPVVAVSPPPVPTEVRAIAGDARVFVSWVGTGPTDSYQVVLRGVNADEFYWSGTDTTTTFSNLVNGQTYAITLRAFTASGTSAVVSPPNTVTPQAATIRESFTATAANFTEIHGGTWTVASGRYSLTAPSSTAVPNANLALQKTVMSGSFSVMATGSTVATSSPRNDFSVIFDYQNASNYYFVNFSERQDAASNGLFRVVNGTATQIADIATTITAGTYYSIRIERQGSAIRVFRGTALVAKATDSTFASGKVGFGSKNDAAKLDDLIVTGTASDTIRPTVVTKFPVSLATRVALTANPTVTFSEDMQGVSTTTMRIKDPAGRVLPGTVSYRTGTRIATLYSTTAYAPDTKYAVSLTGGVLAIRDAAGNPLASAGWSFTTGPAPTITTRTPASGATGASRTESVSATFSEGMAGVAAATFTLKNAVTGAPIAGVVSRSGTTNTWILNPSSTLAARTSFTVTVTGGTAMVRDLAGNPVSTSTWKFTTGS</sequence>
<dbReference type="Gene3D" id="2.60.40.1220">
    <property type="match status" value="2"/>
</dbReference>
<evidence type="ECO:0000256" key="1">
    <source>
        <dbReference type="ARBA" id="ARBA00022729"/>
    </source>
</evidence>
<gene>
    <name evidence="5" type="ORF">E3T51_00180</name>
</gene>
<evidence type="ECO:0000256" key="3">
    <source>
        <dbReference type="ARBA" id="ARBA00023326"/>
    </source>
</evidence>
<proteinExistence type="predicted"/>
<dbReference type="Pfam" id="PF13205">
    <property type="entry name" value="Big_5"/>
    <property type="match status" value="2"/>
</dbReference>
<dbReference type="Gene3D" id="2.60.40.10">
    <property type="entry name" value="Immunoglobulins"/>
    <property type="match status" value="1"/>
</dbReference>
<evidence type="ECO:0000259" key="4">
    <source>
        <dbReference type="PROSITE" id="PS50853"/>
    </source>
</evidence>
<evidence type="ECO:0000256" key="2">
    <source>
        <dbReference type="ARBA" id="ARBA00023295"/>
    </source>
</evidence>
<dbReference type="SMART" id="SM00060">
    <property type="entry name" value="FN3"/>
    <property type="match status" value="1"/>
</dbReference>
<protein>
    <recommendedName>
        <fullName evidence="4">Fibronectin type-III domain-containing protein</fullName>
    </recommendedName>
</protein>
<dbReference type="RefSeq" id="WP_134525934.1">
    <property type="nucleotide sequence ID" value="NZ_SOHN01000003.1"/>
</dbReference>
<dbReference type="GO" id="GO:0000272">
    <property type="term" value="P:polysaccharide catabolic process"/>
    <property type="evidence" value="ECO:0007669"/>
    <property type="project" value="UniProtKB-KW"/>
</dbReference>
<evidence type="ECO:0000313" key="5">
    <source>
        <dbReference type="EMBL" id="TFD91173.1"/>
    </source>
</evidence>
<dbReference type="InterPro" id="IPR032812">
    <property type="entry name" value="SbsA_Ig"/>
</dbReference>
<organism evidence="5 6">
    <name type="scientific">Cryobacterium serini</name>
    <dbReference type="NCBI Taxonomy" id="1259201"/>
    <lineage>
        <taxon>Bacteria</taxon>
        <taxon>Bacillati</taxon>
        <taxon>Actinomycetota</taxon>
        <taxon>Actinomycetes</taxon>
        <taxon>Micrococcales</taxon>
        <taxon>Microbacteriaceae</taxon>
        <taxon>Cryobacterium</taxon>
    </lineage>
</organism>
<dbReference type="InterPro" id="IPR036116">
    <property type="entry name" value="FN3_sf"/>
</dbReference>
<dbReference type="InterPro" id="IPR014755">
    <property type="entry name" value="Cu-Rt/internalin_Ig-like"/>
</dbReference>
<evidence type="ECO:0000313" key="6">
    <source>
        <dbReference type="Proteomes" id="UP000297626"/>
    </source>
</evidence>
<keyword evidence="2" id="KW-0378">Hydrolase</keyword>
<accession>A0A4R9BU75</accession>
<keyword evidence="2" id="KW-0326">Glycosidase</keyword>
<dbReference type="InterPro" id="IPR013783">
    <property type="entry name" value="Ig-like_fold"/>
</dbReference>
<keyword evidence="6" id="KW-1185">Reference proteome</keyword>
<dbReference type="Gene3D" id="2.60.120.560">
    <property type="entry name" value="Exo-inulinase, domain 1"/>
    <property type="match status" value="1"/>
</dbReference>
<comment type="caution">
    <text evidence="5">The sequence shown here is derived from an EMBL/GenBank/DDBJ whole genome shotgun (WGS) entry which is preliminary data.</text>
</comment>
<dbReference type="AlphaFoldDB" id="A0A4R9BU75"/>
<dbReference type="Proteomes" id="UP000297626">
    <property type="component" value="Unassembled WGS sequence"/>
</dbReference>
<keyword evidence="3" id="KW-0624">Polysaccharide degradation</keyword>
<dbReference type="InterPro" id="IPR003961">
    <property type="entry name" value="FN3_dom"/>
</dbReference>
<dbReference type="PROSITE" id="PS50853">
    <property type="entry name" value="FN3"/>
    <property type="match status" value="1"/>
</dbReference>
<dbReference type="CDD" id="cd00063">
    <property type="entry name" value="FN3"/>
    <property type="match status" value="1"/>
</dbReference>
<keyword evidence="1" id="KW-0732">Signal</keyword>
<keyword evidence="3" id="KW-0119">Carbohydrate metabolism</keyword>
<reference evidence="5 6" key="1">
    <citation type="submission" date="2019-03" db="EMBL/GenBank/DDBJ databases">
        <title>Genomics of glacier-inhabiting Cryobacterium strains.</title>
        <authorList>
            <person name="Liu Q."/>
            <person name="Xin Y.-H."/>
        </authorList>
    </citation>
    <scope>NUCLEOTIDE SEQUENCE [LARGE SCALE GENOMIC DNA]</scope>
    <source>
        <strain evidence="5 6">Sr54</strain>
    </source>
</reference>
<feature type="domain" description="Fibronectin type-III" evidence="4">
    <location>
        <begin position="69"/>
        <end position="155"/>
    </location>
</feature>
<name>A0A4R9BU75_9MICO</name>
<dbReference type="EMBL" id="SOHN01000003">
    <property type="protein sequence ID" value="TFD91173.1"/>
    <property type="molecule type" value="Genomic_DNA"/>
</dbReference>
<dbReference type="SUPFAM" id="SSF49265">
    <property type="entry name" value="Fibronectin type III"/>
    <property type="match status" value="1"/>
</dbReference>
<dbReference type="GO" id="GO:0016798">
    <property type="term" value="F:hydrolase activity, acting on glycosyl bonds"/>
    <property type="evidence" value="ECO:0007669"/>
    <property type="project" value="UniProtKB-KW"/>
</dbReference>